<dbReference type="OrthoDB" id="9792929at2"/>
<dbReference type="HOGENOM" id="CLU_013985_34_4_6"/>
<dbReference type="EMBL" id="AAOA02000003">
    <property type="protein sequence ID" value="EAQ98747.1"/>
    <property type="molecule type" value="Genomic_DNA"/>
</dbReference>
<dbReference type="AlphaFoldDB" id="A4A4M6"/>
<dbReference type="InterPro" id="IPR016181">
    <property type="entry name" value="Acyl_CoA_acyltransferase"/>
</dbReference>
<accession>A4A4M6</accession>
<keyword evidence="1 4" id="KW-0808">Transferase</keyword>
<comment type="caution">
    <text evidence="4">The sequence shown here is derived from an EMBL/GenBank/DDBJ whole genome shotgun (WGS) entry which is preliminary data.</text>
</comment>
<dbReference type="eggNOG" id="COG0456">
    <property type="taxonomic scope" value="Bacteria"/>
</dbReference>
<evidence type="ECO:0000259" key="3">
    <source>
        <dbReference type="PROSITE" id="PS51186"/>
    </source>
</evidence>
<evidence type="ECO:0000313" key="4">
    <source>
        <dbReference type="EMBL" id="EAQ98747.1"/>
    </source>
</evidence>
<gene>
    <name evidence="4" type="ORF">KT71_08977</name>
</gene>
<keyword evidence="5" id="KW-1185">Reference proteome</keyword>
<reference evidence="4 5" key="1">
    <citation type="journal article" date="2007" name="Proc. Natl. Acad. Sci. U.S.A.">
        <title>Characterization of a marine gammaproteobacterium capable of aerobic anoxygenic photosynthesis.</title>
        <authorList>
            <person name="Fuchs B.M."/>
            <person name="Spring S."/>
            <person name="Teeling H."/>
            <person name="Quast C."/>
            <person name="Wulf J."/>
            <person name="Schattenhofer M."/>
            <person name="Yan S."/>
            <person name="Ferriera S."/>
            <person name="Johnson J."/>
            <person name="Glockner F.O."/>
            <person name="Amann R."/>
        </authorList>
    </citation>
    <scope>NUCLEOTIDE SEQUENCE [LARGE SCALE GENOMIC DNA]</scope>
    <source>
        <strain evidence="4">KT71</strain>
    </source>
</reference>
<dbReference type="Proteomes" id="UP000019205">
    <property type="component" value="Chromosome"/>
</dbReference>
<feature type="domain" description="N-acetyltransferase" evidence="3">
    <location>
        <begin position="1"/>
        <end position="141"/>
    </location>
</feature>
<dbReference type="InterPro" id="IPR050832">
    <property type="entry name" value="Bact_Acetyltransf"/>
</dbReference>
<dbReference type="InterPro" id="IPR000182">
    <property type="entry name" value="GNAT_dom"/>
</dbReference>
<organism evidence="4 5">
    <name type="scientific">Congregibacter litoralis KT71</name>
    <dbReference type="NCBI Taxonomy" id="314285"/>
    <lineage>
        <taxon>Bacteria</taxon>
        <taxon>Pseudomonadati</taxon>
        <taxon>Pseudomonadota</taxon>
        <taxon>Gammaproteobacteria</taxon>
        <taxon>Cellvibrionales</taxon>
        <taxon>Halieaceae</taxon>
        <taxon>Congregibacter</taxon>
    </lineage>
</organism>
<dbReference type="Pfam" id="PF00583">
    <property type="entry name" value="Acetyltransf_1"/>
    <property type="match status" value="1"/>
</dbReference>
<evidence type="ECO:0000256" key="1">
    <source>
        <dbReference type="ARBA" id="ARBA00022679"/>
    </source>
</evidence>
<dbReference type="CDD" id="cd04301">
    <property type="entry name" value="NAT_SF"/>
    <property type="match status" value="1"/>
</dbReference>
<proteinExistence type="predicted"/>
<dbReference type="STRING" id="314285.KT71_08977"/>
<name>A4A4M6_9GAMM</name>
<dbReference type="PROSITE" id="PS51186">
    <property type="entry name" value="GNAT"/>
    <property type="match status" value="1"/>
</dbReference>
<dbReference type="SUPFAM" id="SSF55729">
    <property type="entry name" value="Acyl-CoA N-acyltransferases (Nat)"/>
    <property type="match status" value="1"/>
</dbReference>
<evidence type="ECO:0000313" key="5">
    <source>
        <dbReference type="Proteomes" id="UP000019205"/>
    </source>
</evidence>
<dbReference type="Gene3D" id="3.40.630.30">
    <property type="match status" value="1"/>
</dbReference>
<dbReference type="GO" id="GO:0016747">
    <property type="term" value="F:acyltransferase activity, transferring groups other than amino-acyl groups"/>
    <property type="evidence" value="ECO:0007669"/>
    <property type="project" value="InterPro"/>
</dbReference>
<protein>
    <submittedName>
        <fullName evidence="4">Acetyltransferase</fullName>
    </submittedName>
</protein>
<dbReference type="PANTHER" id="PTHR43877">
    <property type="entry name" value="AMINOALKYLPHOSPHONATE N-ACETYLTRANSFERASE-RELATED-RELATED"/>
    <property type="match status" value="1"/>
</dbReference>
<reference evidence="4 5" key="2">
    <citation type="journal article" date="2009" name="PLoS ONE">
        <title>The photosynthetic apparatus and its regulation in the aerobic gammaproteobacterium Congregibacter litoralis gen. nov., sp. nov.</title>
        <authorList>
            <person name="Spring S."/>
            <person name="Lunsdorf H."/>
            <person name="Fuchs B.M."/>
            <person name="Tindall B.J."/>
        </authorList>
    </citation>
    <scope>NUCLEOTIDE SEQUENCE [LARGE SCALE GENOMIC DNA]</scope>
    <source>
        <strain evidence="4">KT71</strain>
    </source>
</reference>
<sequence length="141" mass="15465">MLIRTATLEDANHICNLMAQLGYATSAGLISEKLETFETEALDQVFVAESGGAVCGVVSCHLTSLFHQDGSLGRITSFVVDEEHRNTGIGRSLIEAAEEFFQRAGCIRSEVTSGEHRGDAHAFYKSLGYVEDERRFIKAYS</sequence>
<keyword evidence="2" id="KW-0012">Acyltransferase</keyword>
<dbReference type="RefSeq" id="WP_008294225.1">
    <property type="nucleotide sequence ID" value="NZ_CM002299.1"/>
</dbReference>
<evidence type="ECO:0000256" key="2">
    <source>
        <dbReference type="ARBA" id="ARBA00023315"/>
    </source>
</evidence>